<reference evidence="2" key="1">
    <citation type="submission" date="2020-05" db="EMBL/GenBank/DDBJ databases">
        <authorList>
            <person name="Chiriac C."/>
            <person name="Salcher M."/>
            <person name="Ghai R."/>
            <person name="Kavagutti S V."/>
        </authorList>
    </citation>
    <scope>NUCLEOTIDE SEQUENCE</scope>
</reference>
<dbReference type="EMBL" id="CAEZSU010000136">
    <property type="protein sequence ID" value="CAB4556904.1"/>
    <property type="molecule type" value="Genomic_DNA"/>
</dbReference>
<protein>
    <submittedName>
        <fullName evidence="2">Unannotated protein</fullName>
    </submittedName>
</protein>
<evidence type="ECO:0000313" key="2">
    <source>
        <dbReference type="EMBL" id="CAB4566406.1"/>
    </source>
</evidence>
<dbReference type="Gene3D" id="3.40.630.30">
    <property type="match status" value="1"/>
</dbReference>
<name>A0A6J6DSC7_9ZZZZ</name>
<dbReference type="EMBL" id="CAEZXE010000092">
    <property type="protein sequence ID" value="CAB4681899.1"/>
    <property type="molecule type" value="Genomic_DNA"/>
</dbReference>
<evidence type="ECO:0000313" key="3">
    <source>
        <dbReference type="EMBL" id="CAB4681899.1"/>
    </source>
</evidence>
<gene>
    <name evidence="1" type="ORF">UFOPK1495_01241</name>
    <name evidence="2" type="ORF">UFOPK1603_00908</name>
    <name evidence="3" type="ORF">UFOPK2350_01086</name>
</gene>
<accession>A0A6J6DSC7</accession>
<dbReference type="EMBL" id="CAEZTG010000073">
    <property type="protein sequence ID" value="CAB4566406.1"/>
    <property type="molecule type" value="Genomic_DNA"/>
</dbReference>
<sequence length="306" mass="33394">MTDDLELQRVAALLNHVFEHPDPLTTESLRWYYDENPAGSAAVGRVEEDGKRLGNYALIPNRFRSTSGEERVLGLGVDLAVDPDARGSGAFRRTVEDSYDRGVAQGFDGILGVANANSAPRMVATLGWRSLAPLPVTMIPAIGRTTGFNSTTITDSTVGVVDGLVDGEFVRASRTGFAPVWTPELLRWRLRRPGHSYSIHVSDDLVVVSTRTHVSKVPFGIILGVLQRRSSAPVPGGRVAAVVGQHHKAPFVIHWGRSPALRMRGIPLPQKLMPSPLSLVLHSFVSDFNRDAFELGEFGFLDFDAY</sequence>
<dbReference type="AlphaFoldDB" id="A0A6J6DSC7"/>
<dbReference type="SUPFAM" id="SSF55729">
    <property type="entry name" value="Acyl-CoA N-acyltransferases (Nat)"/>
    <property type="match status" value="1"/>
</dbReference>
<evidence type="ECO:0000313" key="1">
    <source>
        <dbReference type="EMBL" id="CAB4556904.1"/>
    </source>
</evidence>
<organism evidence="2">
    <name type="scientific">freshwater metagenome</name>
    <dbReference type="NCBI Taxonomy" id="449393"/>
    <lineage>
        <taxon>unclassified sequences</taxon>
        <taxon>metagenomes</taxon>
        <taxon>ecological metagenomes</taxon>
    </lineage>
</organism>
<proteinExistence type="predicted"/>
<dbReference type="InterPro" id="IPR016181">
    <property type="entry name" value="Acyl_CoA_acyltransferase"/>
</dbReference>